<protein>
    <submittedName>
        <fullName evidence="1">Uncharacterized protein</fullName>
    </submittedName>
</protein>
<dbReference type="AlphaFoldDB" id="A0A316VR00"/>
<evidence type="ECO:0000313" key="2">
    <source>
        <dbReference type="Proteomes" id="UP000245783"/>
    </source>
</evidence>
<organism evidence="1 2">
    <name type="scientific">Ceraceosorus guamensis</name>
    <dbReference type="NCBI Taxonomy" id="1522189"/>
    <lineage>
        <taxon>Eukaryota</taxon>
        <taxon>Fungi</taxon>
        <taxon>Dikarya</taxon>
        <taxon>Basidiomycota</taxon>
        <taxon>Ustilaginomycotina</taxon>
        <taxon>Exobasidiomycetes</taxon>
        <taxon>Ceraceosorales</taxon>
        <taxon>Ceraceosoraceae</taxon>
        <taxon>Ceraceosorus</taxon>
    </lineage>
</organism>
<dbReference type="EMBL" id="KZ819530">
    <property type="protein sequence ID" value="PWN38823.1"/>
    <property type="molecule type" value="Genomic_DNA"/>
</dbReference>
<sequence>MVNVPDATPLCALCCVAAAAIARGRKTERTLLTGQLPCCMQLIGPPGLIRAREGNATAVLWCKAAWRALHVHARGEFGRLLLLDHSIHIRVCVVTSHDSLASKL</sequence>
<evidence type="ECO:0000313" key="1">
    <source>
        <dbReference type="EMBL" id="PWN38823.1"/>
    </source>
</evidence>
<accession>A0A316VR00</accession>
<proteinExistence type="predicted"/>
<dbReference type="InParanoid" id="A0A316VR00"/>
<keyword evidence="2" id="KW-1185">Reference proteome</keyword>
<reference evidence="1 2" key="1">
    <citation type="journal article" date="2018" name="Mol. Biol. Evol.">
        <title>Broad Genomic Sampling Reveals a Smut Pathogenic Ancestry of the Fungal Clade Ustilaginomycotina.</title>
        <authorList>
            <person name="Kijpornyongpan T."/>
            <person name="Mondo S.J."/>
            <person name="Barry K."/>
            <person name="Sandor L."/>
            <person name="Lee J."/>
            <person name="Lipzen A."/>
            <person name="Pangilinan J."/>
            <person name="LaButti K."/>
            <person name="Hainaut M."/>
            <person name="Henrissat B."/>
            <person name="Grigoriev I.V."/>
            <person name="Spatafora J.W."/>
            <person name="Aime M.C."/>
        </authorList>
    </citation>
    <scope>NUCLEOTIDE SEQUENCE [LARGE SCALE GENOMIC DNA]</scope>
    <source>
        <strain evidence="1 2">MCA 4658</strain>
    </source>
</reference>
<dbReference type="Proteomes" id="UP000245783">
    <property type="component" value="Unassembled WGS sequence"/>
</dbReference>
<name>A0A316VR00_9BASI</name>
<gene>
    <name evidence="1" type="ORF">IE81DRAFT_73585</name>
</gene>
<dbReference type="RefSeq" id="XP_025365983.1">
    <property type="nucleotide sequence ID" value="XM_025517588.1"/>
</dbReference>
<dbReference type="GeneID" id="37039458"/>